<accession>A0A9D7K200</accession>
<evidence type="ECO:0000313" key="2">
    <source>
        <dbReference type="Proteomes" id="UP000886689"/>
    </source>
</evidence>
<dbReference type="Proteomes" id="UP000886689">
    <property type="component" value="Unassembled WGS sequence"/>
</dbReference>
<reference evidence="1" key="1">
    <citation type="submission" date="2020-10" db="EMBL/GenBank/DDBJ databases">
        <title>Connecting structure to function with the recovery of over 1000 high-quality activated sludge metagenome-assembled genomes encoding full-length rRNA genes using long-read sequencing.</title>
        <authorList>
            <person name="Singleton C.M."/>
            <person name="Petriglieri F."/>
            <person name="Kristensen J.M."/>
            <person name="Kirkegaard R.H."/>
            <person name="Michaelsen T.Y."/>
            <person name="Andersen M.H."/>
            <person name="Karst S.M."/>
            <person name="Dueholm M.S."/>
            <person name="Nielsen P.H."/>
            <person name="Albertsen M."/>
        </authorList>
    </citation>
    <scope>NUCLEOTIDE SEQUENCE</scope>
    <source>
        <strain evidence="1">Hirt_18-Q3-R61-65_BATAC.395</strain>
    </source>
</reference>
<name>A0A9D7K200_9PROT</name>
<protein>
    <submittedName>
        <fullName evidence="1">Uncharacterized protein</fullName>
    </submittedName>
</protein>
<organism evidence="1 2">
    <name type="scientific">Candidatus Proximibacter danicus</name>
    <dbReference type="NCBI Taxonomy" id="2954365"/>
    <lineage>
        <taxon>Bacteria</taxon>
        <taxon>Pseudomonadati</taxon>
        <taxon>Pseudomonadota</taxon>
        <taxon>Betaproteobacteria</taxon>
        <taxon>Candidatus Proximibacter</taxon>
    </lineage>
</organism>
<dbReference type="AlphaFoldDB" id="A0A9D7K200"/>
<gene>
    <name evidence="1" type="ORF">IPL58_12310</name>
</gene>
<dbReference type="EMBL" id="JADJUC010000013">
    <property type="protein sequence ID" value="MBK8524793.1"/>
    <property type="molecule type" value="Genomic_DNA"/>
</dbReference>
<sequence length="137" mass="15080">MKNLISNQHTANAAHSSVYGVTAATIVILTSTTLAMHAINCPHCGAYNSVFDMLENHTCYYNESMFFWRCKGCNMEKTSPKIEIGTLDQCWNTFSPDPIRTLDQPTTVVSDSQGVSFSLSYGDKKNCSHENQVSSAA</sequence>
<proteinExistence type="predicted"/>
<comment type="caution">
    <text evidence="1">The sequence shown here is derived from an EMBL/GenBank/DDBJ whole genome shotgun (WGS) entry which is preliminary data.</text>
</comment>
<evidence type="ECO:0000313" key="1">
    <source>
        <dbReference type="EMBL" id="MBK8524793.1"/>
    </source>
</evidence>